<evidence type="ECO:0000313" key="1">
    <source>
        <dbReference type="EMBL" id="SDX74466.1"/>
    </source>
</evidence>
<gene>
    <name evidence="1" type="ORF">SAMN05421547_10167</name>
</gene>
<name>A0A1H3E6Z3_9BURK</name>
<proteinExistence type="predicted"/>
<sequence length="63" mass="6942">MDGRNWRVLPSLVASSSFTDPTNGFFALAPGQGIYVTPWPDADHAFISDTVNDRDFYYELGAA</sequence>
<dbReference type="EMBL" id="FNPE01000001">
    <property type="protein sequence ID" value="SDX74466.1"/>
    <property type="molecule type" value="Genomic_DNA"/>
</dbReference>
<dbReference type="Proteomes" id="UP000183417">
    <property type="component" value="Unassembled WGS sequence"/>
</dbReference>
<accession>A0A1H3E6Z3</accession>
<organism evidence="1 2">
    <name type="scientific">Delftia lacustris</name>
    <dbReference type="NCBI Taxonomy" id="558537"/>
    <lineage>
        <taxon>Bacteria</taxon>
        <taxon>Pseudomonadati</taxon>
        <taxon>Pseudomonadota</taxon>
        <taxon>Betaproteobacteria</taxon>
        <taxon>Burkholderiales</taxon>
        <taxon>Comamonadaceae</taxon>
        <taxon>Delftia</taxon>
    </lineage>
</organism>
<evidence type="ECO:0000313" key="2">
    <source>
        <dbReference type="Proteomes" id="UP000183417"/>
    </source>
</evidence>
<reference evidence="1 2" key="1">
    <citation type="submission" date="2016-10" db="EMBL/GenBank/DDBJ databases">
        <authorList>
            <person name="de Groot N.N."/>
        </authorList>
    </citation>
    <scope>NUCLEOTIDE SEQUENCE [LARGE SCALE GENOMIC DNA]</scope>
    <source>
        <strain evidence="1 2">LMG 24775</strain>
    </source>
</reference>
<protein>
    <submittedName>
        <fullName evidence="1">Uncharacterized protein</fullName>
    </submittedName>
</protein>
<dbReference type="AlphaFoldDB" id="A0A1H3E6Z3"/>